<feature type="transmembrane region" description="Helical" evidence="19">
    <location>
        <begin position="25"/>
        <end position="50"/>
    </location>
</feature>
<keyword evidence="16 17" id="KW-1208">Phospholipid metabolism</keyword>
<evidence type="ECO:0000256" key="16">
    <source>
        <dbReference type="ARBA" id="ARBA00023264"/>
    </source>
</evidence>
<keyword evidence="8 19" id="KW-0812">Transmembrane</keyword>
<evidence type="ECO:0000256" key="14">
    <source>
        <dbReference type="ARBA" id="ARBA00023209"/>
    </source>
</evidence>
<gene>
    <name evidence="20" type="ORF">M436DRAFT_54899</name>
</gene>
<dbReference type="PROSITE" id="PS00379">
    <property type="entry name" value="CDP_ALCOHOL_P_TRANSF"/>
    <property type="match status" value="1"/>
</dbReference>
<dbReference type="InterPro" id="IPR000462">
    <property type="entry name" value="CDP-OH_P_trans"/>
</dbReference>
<evidence type="ECO:0000256" key="12">
    <source>
        <dbReference type="ARBA" id="ARBA00023098"/>
    </source>
</evidence>
<dbReference type="STRING" id="1043004.A0A074WJ41"/>
<evidence type="ECO:0000256" key="7">
    <source>
        <dbReference type="ARBA" id="ARBA00022679"/>
    </source>
</evidence>
<accession>A0A074WJ41</accession>
<evidence type="ECO:0000256" key="8">
    <source>
        <dbReference type="ARBA" id="ARBA00022692"/>
    </source>
</evidence>
<evidence type="ECO:0000256" key="4">
    <source>
        <dbReference type="ARBA" id="ARBA00010441"/>
    </source>
</evidence>
<dbReference type="InterPro" id="IPR014387">
    <property type="entry name" value="CDP_diag_ino_3_P_euk"/>
</dbReference>
<evidence type="ECO:0000256" key="5">
    <source>
        <dbReference type="ARBA" id="ARBA00013212"/>
    </source>
</evidence>
<keyword evidence="14 17" id="KW-0594">Phospholipid biosynthesis</keyword>
<evidence type="ECO:0000313" key="20">
    <source>
        <dbReference type="EMBL" id="KEQ69867.1"/>
    </source>
</evidence>
<keyword evidence="21" id="KW-1185">Reference proteome</keyword>
<comment type="cofactor">
    <cofactor evidence="1">
        <name>Mn(2+)</name>
        <dbReference type="ChEBI" id="CHEBI:29035"/>
    </cofactor>
</comment>
<dbReference type="GO" id="GO:0005794">
    <property type="term" value="C:Golgi apparatus"/>
    <property type="evidence" value="ECO:0007669"/>
    <property type="project" value="TreeGrafter"/>
</dbReference>
<evidence type="ECO:0000256" key="17">
    <source>
        <dbReference type="PIRNR" id="PIRNR000848"/>
    </source>
</evidence>
<keyword evidence="15" id="KW-0464">Manganese</keyword>
<organism evidence="20 21">
    <name type="scientific">Aureobasidium namibiae CBS 147.97</name>
    <dbReference type="NCBI Taxonomy" id="1043004"/>
    <lineage>
        <taxon>Eukaryota</taxon>
        <taxon>Fungi</taxon>
        <taxon>Dikarya</taxon>
        <taxon>Ascomycota</taxon>
        <taxon>Pezizomycotina</taxon>
        <taxon>Dothideomycetes</taxon>
        <taxon>Dothideomycetidae</taxon>
        <taxon>Dothideales</taxon>
        <taxon>Saccotheciaceae</taxon>
        <taxon>Aureobasidium</taxon>
    </lineage>
</organism>
<evidence type="ECO:0000313" key="21">
    <source>
        <dbReference type="Proteomes" id="UP000027730"/>
    </source>
</evidence>
<keyword evidence="13 17" id="KW-0472">Membrane</keyword>
<evidence type="ECO:0000256" key="1">
    <source>
        <dbReference type="ARBA" id="ARBA00001936"/>
    </source>
</evidence>
<sequence>MQAQTPDQVADTAQPSSASNTKENIFLFVPNLIGYTRIILAVISLYFMPLHPLRCSFIYAVSCLLDALDGYFARILNQHTKFGAVLDMVTDRCTITCLLVFLATAMPRYAMAFQLLISLDLASHYVHMYATLSMGGGGSHKDVDAKRSWLLHLYYSNKIVLFMLCFMNELFFLALYLLAFTAQEDLLADSQMTKSTRSEPRSARAMEIARTNKIQSSIPGILVWLSVPPMLVKQYINIQQLIVASKWLAEGDAAERARQE</sequence>
<dbReference type="GO" id="GO:0006661">
    <property type="term" value="P:phosphatidylinositol biosynthetic process"/>
    <property type="evidence" value="ECO:0007669"/>
    <property type="project" value="TreeGrafter"/>
</dbReference>
<keyword evidence="6 17" id="KW-0444">Lipid biosynthesis</keyword>
<dbReference type="GO" id="GO:0016020">
    <property type="term" value="C:membrane"/>
    <property type="evidence" value="ECO:0007669"/>
    <property type="project" value="UniProtKB-SubCell"/>
</dbReference>
<dbReference type="InterPro" id="IPR048254">
    <property type="entry name" value="CDP_ALCOHOL_P_TRANSF_CS"/>
</dbReference>
<dbReference type="HOGENOM" id="CLU_067602_0_1_1"/>
<protein>
    <recommendedName>
        <fullName evidence="5 17">CDP-diacylglycerol--inositol 3-phosphatidyltransferase</fullName>
        <ecNumber evidence="5 17">2.7.8.11</ecNumber>
    </recommendedName>
</protein>
<dbReference type="FunFam" id="1.20.120.1760:FF:000003">
    <property type="entry name" value="CDP-diacylglycerol--inositol 3-phosphatidyltransferase"/>
    <property type="match status" value="1"/>
</dbReference>
<comment type="similarity">
    <text evidence="4 17 18">Belongs to the CDP-alcohol phosphatidyltransferase class-I family.</text>
</comment>
<dbReference type="PANTHER" id="PTHR15362:SF4">
    <property type="entry name" value="CDP-DIACYLGLYCEROL--INOSITOL 3-PHOSPHATIDYLTRANSFERASE"/>
    <property type="match status" value="1"/>
</dbReference>
<dbReference type="RefSeq" id="XP_013424083.1">
    <property type="nucleotide sequence ID" value="XM_013568629.1"/>
</dbReference>
<dbReference type="PIRSF" id="PIRSF000848">
    <property type="entry name" value="CDP_diag_ino_3_P"/>
    <property type="match status" value="1"/>
</dbReference>
<comment type="catalytic activity">
    <reaction evidence="17">
        <text>a CDP-1,2-diacyl-sn-glycerol + myo-inositol = a 1,2-diacyl-sn-glycero-3-phospho-(1D-myo-inositol) + CMP + H(+)</text>
        <dbReference type="Rhea" id="RHEA:11580"/>
        <dbReference type="ChEBI" id="CHEBI:15378"/>
        <dbReference type="ChEBI" id="CHEBI:17268"/>
        <dbReference type="ChEBI" id="CHEBI:57880"/>
        <dbReference type="ChEBI" id="CHEBI:58332"/>
        <dbReference type="ChEBI" id="CHEBI:60377"/>
        <dbReference type="EC" id="2.7.8.11"/>
    </reaction>
</comment>
<evidence type="ECO:0000256" key="3">
    <source>
        <dbReference type="ARBA" id="ARBA00004141"/>
    </source>
</evidence>
<name>A0A074WJ41_9PEZI</name>
<evidence type="ECO:0000256" key="18">
    <source>
        <dbReference type="RuleBase" id="RU003750"/>
    </source>
</evidence>
<feature type="transmembrane region" description="Helical" evidence="19">
    <location>
        <begin position="56"/>
        <end position="76"/>
    </location>
</feature>
<evidence type="ECO:0000256" key="11">
    <source>
        <dbReference type="ARBA" id="ARBA00022989"/>
    </source>
</evidence>
<dbReference type="EC" id="2.7.8.11" evidence="5 17"/>
<keyword evidence="7 17" id="KW-0808">Transferase</keyword>
<comment type="subcellular location">
    <subcellularLocation>
        <location evidence="3">Membrane</location>
        <topology evidence="3">Multi-pass membrane protein</topology>
    </subcellularLocation>
</comment>
<dbReference type="Proteomes" id="UP000027730">
    <property type="component" value="Unassembled WGS sequence"/>
</dbReference>
<dbReference type="InterPro" id="IPR043130">
    <property type="entry name" value="CDP-OH_PTrfase_TM_dom"/>
</dbReference>
<keyword evidence="9" id="KW-0479">Metal-binding</keyword>
<dbReference type="GO" id="GO:0046872">
    <property type="term" value="F:metal ion binding"/>
    <property type="evidence" value="ECO:0007669"/>
    <property type="project" value="UniProtKB-KW"/>
</dbReference>
<keyword evidence="11 19" id="KW-1133">Transmembrane helix</keyword>
<keyword evidence="10" id="KW-0460">Magnesium</keyword>
<reference evidence="20 21" key="1">
    <citation type="journal article" date="2014" name="BMC Genomics">
        <title>Genome sequencing of four Aureobasidium pullulans varieties: biotechnological potential, stress tolerance, and description of new species.</title>
        <authorList>
            <person name="Gostin Ar C."/>
            <person name="Ohm R.A."/>
            <person name="Kogej T."/>
            <person name="Sonjak S."/>
            <person name="Turk M."/>
            <person name="Zajc J."/>
            <person name="Zalar P."/>
            <person name="Grube M."/>
            <person name="Sun H."/>
            <person name="Han J."/>
            <person name="Sharma A."/>
            <person name="Chiniquy J."/>
            <person name="Ngan C.Y."/>
            <person name="Lipzen A."/>
            <person name="Barry K."/>
            <person name="Grigoriev I.V."/>
            <person name="Gunde-Cimerman N."/>
        </authorList>
    </citation>
    <scope>NUCLEOTIDE SEQUENCE [LARGE SCALE GENOMIC DNA]</scope>
    <source>
        <strain evidence="20 21">CBS 147.97</strain>
    </source>
</reference>
<dbReference type="GeneID" id="25412018"/>
<evidence type="ECO:0000256" key="13">
    <source>
        <dbReference type="ARBA" id="ARBA00023136"/>
    </source>
</evidence>
<dbReference type="PANTHER" id="PTHR15362">
    <property type="entry name" value="PHOSPHATIDYLINOSITOL SYNTHASE"/>
    <property type="match status" value="1"/>
</dbReference>
<dbReference type="AlphaFoldDB" id="A0A074WJ41"/>
<evidence type="ECO:0000256" key="6">
    <source>
        <dbReference type="ARBA" id="ARBA00022516"/>
    </source>
</evidence>
<keyword evidence="12 17" id="KW-0443">Lipid metabolism</keyword>
<evidence type="ECO:0000256" key="10">
    <source>
        <dbReference type="ARBA" id="ARBA00022842"/>
    </source>
</evidence>
<evidence type="ECO:0000256" key="15">
    <source>
        <dbReference type="ARBA" id="ARBA00023211"/>
    </source>
</evidence>
<comment type="cofactor">
    <cofactor evidence="2">
        <name>Mg(2+)</name>
        <dbReference type="ChEBI" id="CHEBI:18420"/>
    </cofactor>
</comment>
<dbReference type="Pfam" id="PF01066">
    <property type="entry name" value="CDP-OH_P_transf"/>
    <property type="match status" value="1"/>
</dbReference>
<dbReference type="EMBL" id="KL584719">
    <property type="protein sequence ID" value="KEQ69867.1"/>
    <property type="molecule type" value="Genomic_DNA"/>
</dbReference>
<proteinExistence type="inferred from homology"/>
<dbReference type="OrthoDB" id="10251079at2759"/>
<feature type="transmembrane region" description="Helical" evidence="19">
    <location>
        <begin position="159"/>
        <end position="182"/>
    </location>
</feature>
<evidence type="ECO:0000256" key="19">
    <source>
        <dbReference type="SAM" id="Phobius"/>
    </source>
</evidence>
<feature type="transmembrane region" description="Helical" evidence="19">
    <location>
        <begin position="97"/>
        <end position="117"/>
    </location>
</feature>
<evidence type="ECO:0000256" key="9">
    <source>
        <dbReference type="ARBA" id="ARBA00022723"/>
    </source>
</evidence>
<dbReference type="GO" id="GO:0003881">
    <property type="term" value="F:CDP-diacylglycerol-inositol 3-phosphatidyltransferase activity"/>
    <property type="evidence" value="ECO:0007669"/>
    <property type="project" value="UniProtKB-UniRule"/>
</dbReference>
<dbReference type="Gene3D" id="1.20.120.1760">
    <property type="match status" value="1"/>
</dbReference>
<evidence type="ECO:0000256" key="2">
    <source>
        <dbReference type="ARBA" id="ARBA00001946"/>
    </source>
</evidence>